<evidence type="ECO:0000259" key="2">
    <source>
        <dbReference type="Pfam" id="PF13001"/>
    </source>
</evidence>
<dbReference type="Proteomes" id="UP000036987">
    <property type="component" value="Unassembled WGS sequence"/>
</dbReference>
<dbReference type="GO" id="GO:0043248">
    <property type="term" value="P:proteasome assembly"/>
    <property type="evidence" value="ECO:0007669"/>
    <property type="project" value="InterPro"/>
</dbReference>
<dbReference type="GO" id="GO:0060090">
    <property type="term" value="F:molecular adaptor activity"/>
    <property type="evidence" value="ECO:0007669"/>
    <property type="project" value="InterPro"/>
</dbReference>
<keyword evidence="1" id="KW-0677">Repeat</keyword>
<keyword evidence="4" id="KW-1185">Reference proteome</keyword>
<evidence type="ECO:0000313" key="3">
    <source>
        <dbReference type="EMBL" id="KMZ71419.1"/>
    </source>
</evidence>
<evidence type="ECO:0000313" key="4">
    <source>
        <dbReference type="Proteomes" id="UP000036987"/>
    </source>
</evidence>
<feature type="domain" description="Proteasome component Ecm29 N-terminal" evidence="2">
    <location>
        <begin position="17"/>
        <end position="223"/>
    </location>
</feature>
<sequence length="226" mass="25018">MMTIHDYIVIGECHSNKIDESIGQRYKVIGSVKDREAFIEFSLYTVLYHPPPPSTACPSGLSVCQSERVTGKLPLTSEVLLTRKLGILNVINTMDVAPELVYSLYIAASSDSQEAVVKRGEVLLKKMTASVNLEDCDLIKRLFLLFNGHVSGTNDIGIAAESRVTPGSYTLKLRLMSIFCRSIKAANSFPSTLQCIFSCIYGTGTTTRLKQLGMEFAVWVFKHVRI</sequence>
<dbReference type="PANTHER" id="PTHR23346">
    <property type="entry name" value="TRANSLATIONAL ACTIVATOR GCN1-RELATED"/>
    <property type="match status" value="1"/>
</dbReference>
<gene>
    <name evidence="3" type="ORF">ZOSMA_180G00100</name>
</gene>
<dbReference type="EMBL" id="LFYR01000674">
    <property type="protein sequence ID" value="KMZ71419.1"/>
    <property type="molecule type" value="Genomic_DNA"/>
</dbReference>
<proteinExistence type="predicted"/>
<reference evidence="4" key="1">
    <citation type="journal article" date="2016" name="Nature">
        <title>The genome of the seagrass Zostera marina reveals angiosperm adaptation to the sea.</title>
        <authorList>
            <person name="Olsen J.L."/>
            <person name="Rouze P."/>
            <person name="Verhelst B."/>
            <person name="Lin Y.-C."/>
            <person name="Bayer T."/>
            <person name="Collen J."/>
            <person name="Dattolo E."/>
            <person name="De Paoli E."/>
            <person name="Dittami S."/>
            <person name="Maumus F."/>
            <person name="Michel G."/>
            <person name="Kersting A."/>
            <person name="Lauritano C."/>
            <person name="Lohaus R."/>
            <person name="Toepel M."/>
            <person name="Tonon T."/>
            <person name="Vanneste K."/>
            <person name="Amirebrahimi M."/>
            <person name="Brakel J."/>
            <person name="Bostroem C."/>
            <person name="Chovatia M."/>
            <person name="Grimwood J."/>
            <person name="Jenkins J.W."/>
            <person name="Jueterbock A."/>
            <person name="Mraz A."/>
            <person name="Stam W.T."/>
            <person name="Tice H."/>
            <person name="Bornberg-Bauer E."/>
            <person name="Green P.J."/>
            <person name="Pearson G.A."/>
            <person name="Procaccini G."/>
            <person name="Duarte C.M."/>
            <person name="Schmutz J."/>
            <person name="Reusch T.B.H."/>
            <person name="Van de Peer Y."/>
        </authorList>
    </citation>
    <scope>NUCLEOTIDE SEQUENCE [LARGE SCALE GENOMIC DNA]</scope>
    <source>
        <strain evidence="4">cv. Finnish</strain>
    </source>
</reference>
<name>A0A0K9PR28_ZOSMR</name>
<protein>
    <recommendedName>
        <fullName evidence="2">Proteasome component Ecm29 N-terminal domain-containing protein</fullName>
    </recommendedName>
</protein>
<organism evidence="3 4">
    <name type="scientific">Zostera marina</name>
    <name type="common">Eelgrass</name>
    <dbReference type="NCBI Taxonomy" id="29655"/>
    <lineage>
        <taxon>Eukaryota</taxon>
        <taxon>Viridiplantae</taxon>
        <taxon>Streptophyta</taxon>
        <taxon>Embryophyta</taxon>
        <taxon>Tracheophyta</taxon>
        <taxon>Spermatophyta</taxon>
        <taxon>Magnoliopsida</taxon>
        <taxon>Liliopsida</taxon>
        <taxon>Zosteraceae</taxon>
        <taxon>Zostera</taxon>
    </lineage>
</organism>
<dbReference type="AlphaFoldDB" id="A0A0K9PR28"/>
<dbReference type="OrthoDB" id="778952at2759"/>
<dbReference type="Pfam" id="PF13001">
    <property type="entry name" value="ECM29_N"/>
    <property type="match status" value="1"/>
</dbReference>
<evidence type="ECO:0000256" key="1">
    <source>
        <dbReference type="ARBA" id="ARBA00022737"/>
    </source>
</evidence>
<dbReference type="STRING" id="29655.A0A0K9PR28"/>
<comment type="caution">
    <text evidence="3">The sequence shown here is derived from an EMBL/GenBank/DDBJ whole genome shotgun (WGS) entry which is preliminary data.</text>
</comment>
<accession>A0A0K9PR28</accession>
<dbReference type="PANTHER" id="PTHR23346:SF19">
    <property type="entry name" value="PROTEASOME ADAPTER AND SCAFFOLD PROTEIN ECM29"/>
    <property type="match status" value="1"/>
</dbReference>
<dbReference type="InterPro" id="IPR024372">
    <property type="entry name" value="Ecm29_N"/>
</dbReference>